<protein>
    <submittedName>
        <fullName evidence="2">Uncharacterized protein</fullName>
    </submittedName>
</protein>
<evidence type="ECO:0000313" key="3">
    <source>
        <dbReference type="Proteomes" id="UP000286045"/>
    </source>
</evidence>
<evidence type="ECO:0000313" key="2">
    <source>
        <dbReference type="EMBL" id="RWA04662.1"/>
    </source>
</evidence>
<organism evidence="2 3">
    <name type="scientific">Xylaria grammica</name>
    <dbReference type="NCBI Taxonomy" id="363999"/>
    <lineage>
        <taxon>Eukaryota</taxon>
        <taxon>Fungi</taxon>
        <taxon>Dikarya</taxon>
        <taxon>Ascomycota</taxon>
        <taxon>Pezizomycotina</taxon>
        <taxon>Sordariomycetes</taxon>
        <taxon>Xylariomycetidae</taxon>
        <taxon>Xylariales</taxon>
        <taxon>Xylariaceae</taxon>
        <taxon>Xylaria</taxon>
    </lineage>
</organism>
<accession>A0A439CRD1</accession>
<feature type="region of interest" description="Disordered" evidence="1">
    <location>
        <begin position="1"/>
        <end position="175"/>
    </location>
</feature>
<dbReference type="EMBL" id="RYZI01000534">
    <property type="protein sequence ID" value="RWA04662.1"/>
    <property type="molecule type" value="Genomic_DNA"/>
</dbReference>
<dbReference type="AlphaFoldDB" id="A0A439CRD1"/>
<dbReference type="Proteomes" id="UP000286045">
    <property type="component" value="Unassembled WGS sequence"/>
</dbReference>
<feature type="compositionally biased region" description="Pro residues" evidence="1">
    <location>
        <begin position="90"/>
        <end position="108"/>
    </location>
</feature>
<name>A0A439CRD1_9PEZI</name>
<proteinExistence type="predicted"/>
<comment type="caution">
    <text evidence="2">The sequence shown here is derived from an EMBL/GenBank/DDBJ whole genome shotgun (WGS) entry which is preliminary data.</text>
</comment>
<feature type="compositionally biased region" description="Polar residues" evidence="1">
    <location>
        <begin position="74"/>
        <end position="86"/>
    </location>
</feature>
<evidence type="ECO:0000256" key="1">
    <source>
        <dbReference type="SAM" id="MobiDB-lite"/>
    </source>
</evidence>
<gene>
    <name evidence="2" type="ORF">EKO27_g10443</name>
</gene>
<feature type="compositionally biased region" description="Polar residues" evidence="1">
    <location>
        <begin position="24"/>
        <end position="34"/>
    </location>
</feature>
<dbReference type="STRING" id="363999.A0A439CRD1"/>
<reference evidence="2 3" key="1">
    <citation type="submission" date="2018-12" db="EMBL/GenBank/DDBJ databases">
        <title>Draft genome sequence of Xylaria grammica IHI A82.</title>
        <authorList>
            <person name="Buettner E."/>
            <person name="Kellner H."/>
        </authorList>
    </citation>
    <scope>NUCLEOTIDE SEQUENCE [LARGE SCALE GENOMIC DNA]</scope>
    <source>
        <strain evidence="2 3">IHI A82</strain>
    </source>
</reference>
<sequence length="238" mass="24880">MAPIPVYTNSPITAVKPDGVVPKTASSGTSAQCKTSQTSSSPTSTYTPSAYAAAQPGAAPPLPTPTAPASTQPHSPLQPTPTTLIASASPEPPQPGSVPVSNYPPPPRAGERYQPPTRIPTTTMPYPQQMAIPAPVAPQSWQRGTSTATAPPSPYRTQIPSAMMGMGGDSAQSLAHPAGYQQNANASELGRYQVLAMEQHEVCDDDDSVWGAAKKLAQQTGERLAAVESEVWRKINKE</sequence>
<feature type="compositionally biased region" description="Polar residues" evidence="1">
    <location>
        <begin position="139"/>
        <end position="160"/>
    </location>
</feature>
<feature type="compositionally biased region" description="Low complexity" evidence="1">
    <location>
        <begin position="35"/>
        <end position="57"/>
    </location>
</feature>
<keyword evidence="3" id="KW-1185">Reference proteome</keyword>